<organism evidence="2 3">
    <name type="scientific">Clostridium cochlearium</name>
    <dbReference type="NCBI Taxonomy" id="1494"/>
    <lineage>
        <taxon>Bacteria</taxon>
        <taxon>Bacillati</taxon>
        <taxon>Bacillota</taxon>
        <taxon>Clostridia</taxon>
        <taxon>Eubacteriales</taxon>
        <taxon>Clostridiaceae</taxon>
        <taxon>Clostridium</taxon>
    </lineage>
</organism>
<proteinExistence type="predicted"/>
<sequence>MKKTNVLITSLISIILFNIFFIIILIYYNNIIILVNGFFKSMTKEYYLWFLSRPNISMESTMLNITEFLKMIFSLIFLIEFLYIISNEKYIKLVNKKNTLISLIIGSIIYCLSFIFIKYKAEHYRLFMTLISTEILSIILLNLVLKIKKKIAFSR</sequence>
<dbReference type="AlphaFoldDB" id="A0A7Y3XXU8"/>
<name>A0A7Y3XXU8_CLOCO</name>
<keyword evidence="1" id="KW-0812">Transmembrane</keyword>
<keyword evidence="1" id="KW-0472">Membrane</keyword>
<dbReference type="RefSeq" id="WP_171302576.1">
    <property type="nucleotide sequence ID" value="NZ_JABFIF010000001.1"/>
</dbReference>
<evidence type="ECO:0000256" key="1">
    <source>
        <dbReference type="SAM" id="Phobius"/>
    </source>
</evidence>
<gene>
    <name evidence="2" type="ORF">HMJ28_00215</name>
</gene>
<evidence type="ECO:0000313" key="2">
    <source>
        <dbReference type="EMBL" id="NOH14827.1"/>
    </source>
</evidence>
<reference evidence="2 3" key="1">
    <citation type="submission" date="2020-05" db="EMBL/GenBank/DDBJ databases">
        <title>Draft genome sequence of Clostridium cochlearium strain AGROS13 isolated from a sheep dairy farm in New Zealand.</title>
        <authorList>
            <person name="Gupta T.B."/>
            <person name="Jauregui R."/>
            <person name="Risson A.N."/>
            <person name="Brightwell G."/>
            <person name="Maclean P."/>
        </authorList>
    </citation>
    <scope>NUCLEOTIDE SEQUENCE [LARGE SCALE GENOMIC DNA]</scope>
    <source>
        <strain evidence="2 3">AGROS13</strain>
    </source>
</reference>
<protein>
    <submittedName>
        <fullName evidence="2">Uncharacterized protein</fullName>
    </submittedName>
</protein>
<feature type="transmembrane region" description="Helical" evidence="1">
    <location>
        <begin position="98"/>
        <end position="117"/>
    </location>
</feature>
<feature type="transmembrane region" description="Helical" evidence="1">
    <location>
        <begin position="123"/>
        <end position="145"/>
    </location>
</feature>
<accession>A0A7Y3XXU8</accession>
<comment type="caution">
    <text evidence="2">The sequence shown here is derived from an EMBL/GenBank/DDBJ whole genome shotgun (WGS) entry which is preliminary data.</text>
</comment>
<evidence type="ECO:0000313" key="3">
    <source>
        <dbReference type="Proteomes" id="UP000528432"/>
    </source>
</evidence>
<feature type="transmembrane region" description="Helical" evidence="1">
    <location>
        <begin position="7"/>
        <end position="28"/>
    </location>
</feature>
<feature type="transmembrane region" description="Helical" evidence="1">
    <location>
        <begin position="68"/>
        <end position="86"/>
    </location>
</feature>
<dbReference type="Proteomes" id="UP000528432">
    <property type="component" value="Unassembled WGS sequence"/>
</dbReference>
<dbReference type="EMBL" id="JABFIF010000001">
    <property type="protein sequence ID" value="NOH14827.1"/>
    <property type="molecule type" value="Genomic_DNA"/>
</dbReference>
<keyword evidence="1" id="KW-1133">Transmembrane helix</keyword>